<dbReference type="eggNOG" id="ENOG502QQE7">
    <property type="taxonomic scope" value="Eukaryota"/>
</dbReference>
<gene>
    <name evidence="5" type="ORF">NEMVEDRAFT_v1g243054</name>
</gene>
<dbReference type="InParanoid" id="A7S5S7"/>
<evidence type="ECO:0000259" key="4">
    <source>
        <dbReference type="Pfam" id="PF08167"/>
    </source>
</evidence>
<feature type="domain" description="Pre-rRNA-processing protein RIX1 N-terminal" evidence="4">
    <location>
        <begin position="8"/>
        <end position="184"/>
    </location>
</feature>
<proteinExistence type="inferred from homology"/>
<sequence length="591" mass="64380">MAADVAVVVNALLNEDSTPEKYISTVLDCLEEKKSLQDSRTTSEWIGKVNGYLNSKKERSLGLCMLEATIEQCDTDAFNANCCTWVRALLQIIQSSPESRTTIHCAIQLLENILQYAVQFSELSRTLATSILPSILGALLSLPDQLDSLSGLSACMRHMPGPAGAVKVQIEDLVVSCFEHSNENIRKASSECFALLASLSSGGGGQNKQQINWELQWRRLLLSLKQSLEMLYEDTSEHSSSESRVQLGELLSLKDVPDEEPSRTMTLATRCAAMLDALTAMTRTGISRFAVIPLEQTLQLVERVSSITEPVLKQSGSLTVVLLRTVLPLVHIPAIDLLSALIQRCGSLLLPFTSEIGNLLTRALGWTGNATNNNHEQAIPYSKLRCAVYECIINWSHLNCSLSQQMFSKLVASILSDITPQVSQTKLIAPVDQGRSKKAKKRKLQEDVEELATRQRKMNPLCNKSVCNKALQGLSSLLMDGVKMPANIFQTAPPSLVPGVLIGFPVVGFLVDGLSSLLMDGVKMPANNFQAGLKILARLCQAGLKILARLCQAGLKILARLCQAGLKILARLCQAGLKRTKTGLTTRAVIG</sequence>
<evidence type="ECO:0000256" key="3">
    <source>
        <dbReference type="ARBA" id="ARBA00023242"/>
    </source>
</evidence>
<dbReference type="GO" id="GO:0005634">
    <property type="term" value="C:nucleus"/>
    <property type="evidence" value="ECO:0000318"/>
    <property type="project" value="GO_Central"/>
</dbReference>
<keyword evidence="6" id="KW-1185">Reference proteome</keyword>
<comment type="subcellular location">
    <subcellularLocation>
        <location evidence="1">Nucleus</location>
    </subcellularLocation>
</comment>
<dbReference type="PANTHER" id="PTHR34105:SF1">
    <property type="entry name" value="PROLINE-, GLUTAMIC ACID- AND LEUCINE-RICH PROTEIN 1"/>
    <property type="match status" value="1"/>
</dbReference>
<reference evidence="5 6" key="1">
    <citation type="journal article" date="2007" name="Science">
        <title>Sea anemone genome reveals ancestral eumetazoan gene repertoire and genomic organization.</title>
        <authorList>
            <person name="Putnam N.H."/>
            <person name="Srivastava M."/>
            <person name="Hellsten U."/>
            <person name="Dirks B."/>
            <person name="Chapman J."/>
            <person name="Salamov A."/>
            <person name="Terry A."/>
            <person name="Shapiro H."/>
            <person name="Lindquist E."/>
            <person name="Kapitonov V.V."/>
            <person name="Jurka J."/>
            <person name="Genikhovich G."/>
            <person name="Grigoriev I.V."/>
            <person name="Lucas S.M."/>
            <person name="Steele R.E."/>
            <person name="Finnerty J.R."/>
            <person name="Technau U."/>
            <person name="Martindale M.Q."/>
            <person name="Rokhsar D.S."/>
        </authorList>
    </citation>
    <scope>NUCLEOTIDE SEQUENCE [LARGE SCALE GENOMIC DNA]</scope>
    <source>
        <strain evidence="6">CH2 X CH6</strain>
    </source>
</reference>
<dbReference type="AlphaFoldDB" id="A7S5S7"/>
<dbReference type="PhylomeDB" id="A7S5S7"/>
<comment type="similarity">
    <text evidence="2">Belongs to the RIX1/PELP1 family.</text>
</comment>
<dbReference type="EMBL" id="DS469584">
    <property type="protein sequence ID" value="EDO40954.1"/>
    <property type="molecule type" value="Genomic_DNA"/>
</dbReference>
<name>A7S5S7_NEMVE</name>
<dbReference type="InterPro" id="IPR016024">
    <property type="entry name" value="ARM-type_fold"/>
</dbReference>
<dbReference type="Pfam" id="PF08167">
    <property type="entry name" value="RIX1"/>
    <property type="match status" value="1"/>
</dbReference>
<evidence type="ECO:0000313" key="5">
    <source>
        <dbReference type="EMBL" id="EDO40954.1"/>
    </source>
</evidence>
<dbReference type="SUPFAM" id="SSF48371">
    <property type="entry name" value="ARM repeat"/>
    <property type="match status" value="1"/>
</dbReference>
<dbReference type="Proteomes" id="UP000001593">
    <property type="component" value="Unassembled WGS sequence"/>
</dbReference>
<dbReference type="PANTHER" id="PTHR34105">
    <property type="entry name" value="PROLINE-, GLUTAMIC ACID- AND LEUCINE-RICH PROTEIN 1"/>
    <property type="match status" value="1"/>
</dbReference>
<organism evidence="5 6">
    <name type="scientific">Nematostella vectensis</name>
    <name type="common">Starlet sea anemone</name>
    <dbReference type="NCBI Taxonomy" id="45351"/>
    <lineage>
        <taxon>Eukaryota</taxon>
        <taxon>Metazoa</taxon>
        <taxon>Cnidaria</taxon>
        <taxon>Anthozoa</taxon>
        <taxon>Hexacorallia</taxon>
        <taxon>Actiniaria</taxon>
        <taxon>Edwardsiidae</taxon>
        <taxon>Nematostella</taxon>
    </lineage>
</organism>
<dbReference type="InterPro" id="IPR012583">
    <property type="entry name" value="RIX1_N"/>
</dbReference>
<evidence type="ECO:0000313" key="6">
    <source>
        <dbReference type="Proteomes" id="UP000001593"/>
    </source>
</evidence>
<protein>
    <recommendedName>
        <fullName evidence="4">Pre-rRNA-processing protein RIX1 N-terminal domain-containing protein</fullName>
    </recommendedName>
</protein>
<dbReference type="HOGENOM" id="CLU_461764_0_0_1"/>
<accession>A7S5S7</accession>
<evidence type="ECO:0000256" key="1">
    <source>
        <dbReference type="ARBA" id="ARBA00004123"/>
    </source>
</evidence>
<dbReference type="STRING" id="45351.A7S5S7"/>
<dbReference type="GO" id="GO:0006364">
    <property type="term" value="P:rRNA processing"/>
    <property type="evidence" value="ECO:0000318"/>
    <property type="project" value="GO_Central"/>
</dbReference>
<keyword evidence="3" id="KW-0539">Nucleus</keyword>
<evidence type="ECO:0000256" key="2">
    <source>
        <dbReference type="ARBA" id="ARBA00010511"/>
    </source>
</evidence>